<gene>
    <name evidence="3" type="ORF">FJT64_011671</name>
</gene>
<keyword evidence="4" id="KW-1185">Reference proteome</keyword>
<name>A0A6A4VAI2_AMPAM</name>
<dbReference type="Proteomes" id="UP000440578">
    <property type="component" value="Unassembled WGS sequence"/>
</dbReference>
<dbReference type="AlphaFoldDB" id="A0A6A4VAI2"/>
<sequence length="73" mass="7504">MPVKISSYGSRETKRMNALALLLLAGVASALPGRPDADPQYATPPPIEASYDAPASAHSTGSGPPPGLQDFVQ</sequence>
<reference evidence="3 4" key="1">
    <citation type="submission" date="2019-07" db="EMBL/GenBank/DDBJ databases">
        <title>Draft genome assembly of a fouling barnacle, Amphibalanus amphitrite (Darwin, 1854): The first reference genome for Thecostraca.</title>
        <authorList>
            <person name="Kim W."/>
        </authorList>
    </citation>
    <scope>NUCLEOTIDE SEQUENCE [LARGE SCALE GENOMIC DNA]</scope>
    <source>
        <strain evidence="3">SNU_AA5</strain>
        <tissue evidence="3">Soma without cirri and trophi</tissue>
    </source>
</reference>
<evidence type="ECO:0000256" key="1">
    <source>
        <dbReference type="SAM" id="MobiDB-lite"/>
    </source>
</evidence>
<protein>
    <submittedName>
        <fullName evidence="3">Uncharacterized protein</fullName>
    </submittedName>
</protein>
<dbReference type="EMBL" id="VIIS01001980">
    <property type="protein sequence ID" value="KAF0290119.1"/>
    <property type="molecule type" value="Genomic_DNA"/>
</dbReference>
<evidence type="ECO:0000256" key="2">
    <source>
        <dbReference type="SAM" id="SignalP"/>
    </source>
</evidence>
<feature type="region of interest" description="Disordered" evidence="1">
    <location>
        <begin position="33"/>
        <end position="73"/>
    </location>
</feature>
<organism evidence="3 4">
    <name type="scientific">Amphibalanus amphitrite</name>
    <name type="common">Striped barnacle</name>
    <name type="synonym">Balanus amphitrite</name>
    <dbReference type="NCBI Taxonomy" id="1232801"/>
    <lineage>
        <taxon>Eukaryota</taxon>
        <taxon>Metazoa</taxon>
        <taxon>Ecdysozoa</taxon>
        <taxon>Arthropoda</taxon>
        <taxon>Crustacea</taxon>
        <taxon>Multicrustacea</taxon>
        <taxon>Cirripedia</taxon>
        <taxon>Thoracica</taxon>
        <taxon>Thoracicalcarea</taxon>
        <taxon>Balanomorpha</taxon>
        <taxon>Balanoidea</taxon>
        <taxon>Balanidae</taxon>
        <taxon>Amphibalaninae</taxon>
        <taxon>Amphibalanus</taxon>
    </lineage>
</organism>
<keyword evidence="2" id="KW-0732">Signal</keyword>
<feature type="chain" id="PRO_5025667390" evidence="2">
    <location>
        <begin position="31"/>
        <end position="73"/>
    </location>
</feature>
<proteinExistence type="predicted"/>
<evidence type="ECO:0000313" key="3">
    <source>
        <dbReference type="EMBL" id="KAF0290119.1"/>
    </source>
</evidence>
<comment type="caution">
    <text evidence="3">The sequence shown here is derived from an EMBL/GenBank/DDBJ whole genome shotgun (WGS) entry which is preliminary data.</text>
</comment>
<accession>A0A6A4VAI2</accession>
<feature type="signal peptide" evidence="2">
    <location>
        <begin position="1"/>
        <end position="30"/>
    </location>
</feature>
<evidence type="ECO:0000313" key="4">
    <source>
        <dbReference type="Proteomes" id="UP000440578"/>
    </source>
</evidence>